<protein>
    <recommendedName>
        <fullName evidence="1">Virulence-associated protein E-like domain-containing protein</fullName>
    </recommendedName>
</protein>
<dbReference type="InterPro" id="IPR027417">
    <property type="entry name" value="P-loop_NTPase"/>
</dbReference>
<accession>A0A919YH78</accession>
<dbReference type="EMBL" id="BORT01000062">
    <property type="protein sequence ID" value="GIO51636.1"/>
    <property type="molecule type" value="Genomic_DNA"/>
</dbReference>
<dbReference type="RefSeq" id="WP_212981601.1">
    <property type="nucleotide sequence ID" value="NZ_AP025343.1"/>
</dbReference>
<comment type="caution">
    <text evidence="2">The sequence shown here is derived from an EMBL/GenBank/DDBJ whole genome shotgun (WGS) entry which is preliminary data.</text>
</comment>
<feature type="domain" description="Virulence-associated protein E-like" evidence="1">
    <location>
        <begin position="482"/>
        <end position="699"/>
    </location>
</feature>
<keyword evidence="3" id="KW-1185">Reference proteome</keyword>
<gene>
    <name evidence="2" type="ORF">J34TS1_64010</name>
</gene>
<dbReference type="PANTHER" id="PTHR34985">
    <property type="entry name" value="SLR0554 PROTEIN"/>
    <property type="match status" value="1"/>
</dbReference>
<evidence type="ECO:0000313" key="2">
    <source>
        <dbReference type="EMBL" id="GIO51636.1"/>
    </source>
</evidence>
<evidence type="ECO:0000313" key="3">
    <source>
        <dbReference type="Proteomes" id="UP000682811"/>
    </source>
</evidence>
<dbReference type="AlphaFoldDB" id="A0A919YH78"/>
<dbReference type="InterPro" id="IPR007936">
    <property type="entry name" value="VapE-like_dom"/>
</dbReference>
<organism evidence="2 3">
    <name type="scientific">Paenibacillus azoreducens</name>
    <dbReference type="NCBI Taxonomy" id="116718"/>
    <lineage>
        <taxon>Bacteria</taxon>
        <taxon>Bacillati</taxon>
        <taxon>Bacillota</taxon>
        <taxon>Bacilli</taxon>
        <taxon>Bacillales</taxon>
        <taxon>Paenibacillaceae</taxon>
        <taxon>Paenibacillus</taxon>
    </lineage>
</organism>
<dbReference type="Pfam" id="PF05272">
    <property type="entry name" value="VapE-like_dom"/>
    <property type="match status" value="1"/>
</dbReference>
<proteinExistence type="predicted"/>
<dbReference type="Proteomes" id="UP000682811">
    <property type="component" value="Unassembled WGS sequence"/>
</dbReference>
<name>A0A919YH78_9BACL</name>
<reference evidence="2 3" key="1">
    <citation type="submission" date="2021-03" db="EMBL/GenBank/DDBJ databases">
        <title>Antimicrobial resistance genes in bacteria isolated from Japanese honey, and their potential for conferring macrolide and lincosamide resistance in the American foulbrood pathogen Paenibacillus larvae.</title>
        <authorList>
            <person name="Okamoto M."/>
            <person name="Kumagai M."/>
            <person name="Kanamori H."/>
            <person name="Takamatsu D."/>
        </authorList>
    </citation>
    <scope>NUCLEOTIDE SEQUENCE [LARGE SCALE GENOMIC DNA]</scope>
    <source>
        <strain evidence="2 3">J34TS1</strain>
    </source>
</reference>
<dbReference type="PANTHER" id="PTHR34985:SF1">
    <property type="entry name" value="SLR0554 PROTEIN"/>
    <property type="match status" value="1"/>
</dbReference>
<evidence type="ECO:0000259" key="1">
    <source>
        <dbReference type="Pfam" id="PF05272"/>
    </source>
</evidence>
<sequence>MVDDQGGYLLDISCGKHRADTNWKTEYLTWDEFVDRLRKVRRTAETMAQYDAMNNVARGKVKDGPAFVGGLVRTGRRKKENVDSRSLVTLDIDRGDDDFLFSAELVLGGTAYAVYSTHSHRPQKPKYRLIIPADRNMSPDEYAAVSRKLAEQIGMNNFDKTTFDVHRLMYLPSCSKDAEPVLEVYEGAPLNVDRVLDEYEDWTDVMSWPRHPEAKSPAQLAAKRAQDPREKFGTIGLFCRAFTIEEGIERFLSDVYAPGSMPNRYTYTRGSSGNGLEVYPDQDLAYSHQDSDPVADGRTYNLFDLVRVHKFGHLDERVKEHTPDAKKPSHMAMEQWAAQLPEVKKLSFAERQADFAEMADDFDVDDEEPEKEDWKTNLELHHKTGMPLPTAGNVELFLTNGVWRDVLAYDAFGNTEVIRKALPWRDPERPGRSYEPWLGADDKRLQHWFAKVHGISSAKTIQNAFTEVVHRNTFHPIKAYVESAAWDGVPRAERTFIDYLGAADTHYTRQVTRKMLLAAVTRLYRPGCKFDQMLVLVGPQGAGKSSLLAKLGREWFSDSLRTFENKEAGEHLQSGWIFEIGELSAMKKTEVEEVKAFLSKTEDRYRVAYDRQVSEFPRKCVFFGTTNTRDFLRDATGNRRFWPIEVFPDRAERSHWDDLNDEEVSQIWAEVLSWFKAGETLELDSEARMEAERQQASHMETDPREGLIQEWLDTPLEDEMGRPTDDLRNRVCAAQIWTECLGKKRGDLRTWESKEITDIMRRIPGWGERKGKAKVPGYGVQRVFERLP</sequence>
<dbReference type="SUPFAM" id="SSF52540">
    <property type="entry name" value="P-loop containing nucleoside triphosphate hydrolases"/>
    <property type="match status" value="1"/>
</dbReference>